<dbReference type="EMBL" id="JACHJB010000002">
    <property type="protein sequence ID" value="MBB6349680.1"/>
    <property type="molecule type" value="Genomic_DNA"/>
</dbReference>
<organism evidence="1 2">
    <name type="scientific">Nonomuraea muscovyensis</name>
    <dbReference type="NCBI Taxonomy" id="1124761"/>
    <lineage>
        <taxon>Bacteria</taxon>
        <taxon>Bacillati</taxon>
        <taxon>Actinomycetota</taxon>
        <taxon>Actinomycetes</taxon>
        <taxon>Streptosporangiales</taxon>
        <taxon>Streptosporangiaceae</taxon>
        <taxon>Nonomuraea</taxon>
    </lineage>
</organism>
<dbReference type="RefSeq" id="WP_185087215.1">
    <property type="nucleotide sequence ID" value="NZ_JACHJB010000002.1"/>
</dbReference>
<gene>
    <name evidence="1" type="ORF">FHU36_006225</name>
</gene>
<name>A0A7X0C8Y8_9ACTN</name>
<keyword evidence="2" id="KW-1185">Reference proteome</keyword>
<sequence length="150" mass="17137">MNDFDFLTGTWNVANRRLVKPLSGSDEWDEFPGTTVDTRHFAGAANFDEIVFPTKGFSGLTLRLYNPATELWSIYWASSARGVLDLPPMVGRFDGPRGEFYADDSHQGTPVRCRFVWTVHGPDSCRWEQAFSVDGERTWETNWTMDFTRA</sequence>
<evidence type="ECO:0008006" key="3">
    <source>
        <dbReference type="Google" id="ProtNLM"/>
    </source>
</evidence>
<evidence type="ECO:0000313" key="1">
    <source>
        <dbReference type="EMBL" id="MBB6349680.1"/>
    </source>
</evidence>
<evidence type="ECO:0000313" key="2">
    <source>
        <dbReference type="Proteomes" id="UP000583800"/>
    </source>
</evidence>
<accession>A0A7X0C8Y8</accession>
<protein>
    <recommendedName>
        <fullName evidence="3">DUF1579 domain-containing protein</fullName>
    </recommendedName>
</protein>
<dbReference type="Proteomes" id="UP000583800">
    <property type="component" value="Unassembled WGS sequence"/>
</dbReference>
<dbReference type="AlphaFoldDB" id="A0A7X0C8Y8"/>
<proteinExistence type="predicted"/>
<reference evidence="1 2" key="1">
    <citation type="submission" date="2020-08" db="EMBL/GenBank/DDBJ databases">
        <title>Sequencing the genomes of 1000 actinobacteria strains.</title>
        <authorList>
            <person name="Klenk H.-P."/>
        </authorList>
    </citation>
    <scope>NUCLEOTIDE SEQUENCE [LARGE SCALE GENOMIC DNA]</scope>
    <source>
        <strain evidence="1 2">DSM 45913</strain>
    </source>
</reference>
<comment type="caution">
    <text evidence="1">The sequence shown here is derived from an EMBL/GenBank/DDBJ whole genome shotgun (WGS) entry which is preliminary data.</text>
</comment>